<evidence type="ECO:0000256" key="6">
    <source>
        <dbReference type="ARBA" id="ARBA00022776"/>
    </source>
</evidence>
<dbReference type="PANTHER" id="PTHR10623">
    <property type="entry name" value="MICROTUBULE-ASSOCIATED PROTEIN RP/EB FAMILY MEMBER"/>
    <property type="match status" value="1"/>
</dbReference>
<feature type="region of interest" description="Disordered" evidence="10">
    <location>
        <begin position="187"/>
        <end position="206"/>
    </location>
</feature>
<evidence type="ECO:0000259" key="11">
    <source>
        <dbReference type="PROSITE" id="PS50021"/>
    </source>
</evidence>
<dbReference type="GO" id="GO:0008017">
    <property type="term" value="F:microtubule binding"/>
    <property type="evidence" value="ECO:0007669"/>
    <property type="project" value="InterPro"/>
</dbReference>
<dbReference type="STRING" id="597456.A0A0L7RG86"/>
<evidence type="ECO:0000256" key="10">
    <source>
        <dbReference type="SAM" id="MobiDB-lite"/>
    </source>
</evidence>
<accession>A0A0L7RG86</accession>
<dbReference type="FunFam" id="1.10.418.10:FF:000007">
    <property type="entry name" value="Microtubule-associated protein, RP/EB family, member 2"/>
    <property type="match status" value="1"/>
</dbReference>
<dbReference type="AlphaFoldDB" id="A0A0L7RG86"/>
<feature type="compositionally biased region" description="Acidic residues" evidence="10">
    <location>
        <begin position="324"/>
        <end position="339"/>
    </location>
</feature>
<dbReference type="Gene3D" id="1.20.5.1430">
    <property type="match status" value="1"/>
</dbReference>
<keyword evidence="6" id="KW-0498">Mitosis</keyword>
<evidence type="ECO:0000313" key="14">
    <source>
        <dbReference type="Proteomes" id="UP000053825"/>
    </source>
</evidence>
<reference evidence="13 14" key="1">
    <citation type="submission" date="2015-07" db="EMBL/GenBank/DDBJ databases">
        <title>The genome of Habropoda laboriosa.</title>
        <authorList>
            <person name="Pan H."/>
            <person name="Kapheim K."/>
        </authorList>
    </citation>
    <scope>NUCLEOTIDE SEQUENCE [LARGE SCALE GENOMIC DNA]</scope>
    <source>
        <strain evidence="13">0110345459</strain>
    </source>
</reference>
<keyword evidence="14" id="KW-1185">Reference proteome</keyword>
<dbReference type="Proteomes" id="UP000053825">
    <property type="component" value="Unassembled WGS sequence"/>
</dbReference>
<evidence type="ECO:0000256" key="4">
    <source>
        <dbReference type="ARBA" id="ARBA00022618"/>
    </source>
</evidence>
<feature type="region of interest" description="Disordered" evidence="10">
    <location>
        <begin position="319"/>
        <end position="339"/>
    </location>
</feature>
<dbReference type="SUPFAM" id="SSF140612">
    <property type="entry name" value="EB1 dimerisation domain-like"/>
    <property type="match status" value="1"/>
</dbReference>
<dbReference type="EMBL" id="KQ414598">
    <property type="protein sequence ID" value="KOC69845.1"/>
    <property type="molecule type" value="Genomic_DNA"/>
</dbReference>
<dbReference type="SUPFAM" id="SSF47576">
    <property type="entry name" value="Calponin-homology domain, CH-domain"/>
    <property type="match status" value="2"/>
</dbReference>
<dbReference type="OrthoDB" id="2119228at2759"/>
<evidence type="ECO:0000256" key="2">
    <source>
        <dbReference type="ARBA" id="ARBA00010729"/>
    </source>
</evidence>
<dbReference type="InterPro" id="IPR036133">
    <property type="entry name" value="EB1_C_sf"/>
</dbReference>
<evidence type="ECO:0000259" key="12">
    <source>
        <dbReference type="PROSITE" id="PS51230"/>
    </source>
</evidence>
<feature type="domain" description="Calponin-homology (CH)" evidence="11">
    <location>
        <begin position="14"/>
        <end position="116"/>
    </location>
</feature>
<dbReference type="PROSITE" id="PS50021">
    <property type="entry name" value="CH"/>
    <property type="match status" value="1"/>
</dbReference>
<dbReference type="Pfam" id="PF03271">
    <property type="entry name" value="EB1"/>
    <property type="match status" value="1"/>
</dbReference>
<dbReference type="PROSITE" id="PS51230">
    <property type="entry name" value="EB1_C"/>
    <property type="match status" value="1"/>
</dbReference>
<evidence type="ECO:0000256" key="7">
    <source>
        <dbReference type="ARBA" id="ARBA00023212"/>
    </source>
</evidence>
<feature type="domain" description="EB1 C-terminal" evidence="12">
    <location>
        <begin position="251"/>
        <end position="322"/>
    </location>
</feature>
<evidence type="ECO:0000256" key="5">
    <source>
        <dbReference type="ARBA" id="ARBA00022701"/>
    </source>
</evidence>
<dbReference type="InterPro" id="IPR036872">
    <property type="entry name" value="CH_dom_sf"/>
</dbReference>
<keyword evidence="4" id="KW-0132">Cell division</keyword>
<evidence type="ECO:0000256" key="8">
    <source>
        <dbReference type="ARBA" id="ARBA00023306"/>
    </source>
</evidence>
<dbReference type="GO" id="GO:0051301">
    <property type="term" value="P:cell division"/>
    <property type="evidence" value="ECO:0007669"/>
    <property type="project" value="UniProtKB-KW"/>
</dbReference>
<evidence type="ECO:0000256" key="3">
    <source>
        <dbReference type="ARBA" id="ARBA00022490"/>
    </source>
</evidence>
<evidence type="ECO:0000256" key="1">
    <source>
        <dbReference type="ARBA" id="ARBA00004245"/>
    </source>
</evidence>
<keyword evidence="5 9" id="KW-0493">Microtubule</keyword>
<evidence type="ECO:0000313" key="13">
    <source>
        <dbReference type="EMBL" id="KOC69845.1"/>
    </source>
</evidence>
<keyword evidence="7" id="KW-0206">Cytoskeleton</keyword>
<dbReference type="InterPro" id="IPR001715">
    <property type="entry name" value="CH_dom"/>
</dbReference>
<name>A0A0L7RG86_9HYME</name>
<dbReference type="InterPro" id="IPR027328">
    <property type="entry name" value="MAPRE"/>
</dbReference>
<dbReference type="Gene3D" id="1.10.418.10">
    <property type="entry name" value="Calponin-like domain"/>
    <property type="match status" value="2"/>
</dbReference>
<proteinExistence type="inferred from homology"/>
<comment type="subcellular location">
    <subcellularLocation>
        <location evidence="1">Cytoplasm</location>
        <location evidence="1">Cytoskeleton</location>
    </subcellularLocation>
</comment>
<evidence type="ECO:0000256" key="9">
    <source>
        <dbReference type="PROSITE-ProRule" id="PRU00576"/>
    </source>
</evidence>
<dbReference type="FunFam" id="1.20.5.1430:FF:000005">
    <property type="entry name" value="Eb1, isoform E"/>
    <property type="match status" value="1"/>
</dbReference>
<dbReference type="Pfam" id="PF00307">
    <property type="entry name" value="CH"/>
    <property type="match status" value="1"/>
</dbReference>
<feature type="region of interest" description="Disordered" evidence="10">
    <location>
        <begin position="237"/>
        <end position="257"/>
    </location>
</feature>
<keyword evidence="3" id="KW-0963">Cytoplasm</keyword>
<dbReference type="GO" id="GO:0005874">
    <property type="term" value="C:microtubule"/>
    <property type="evidence" value="ECO:0007669"/>
    <property type="project" value="UniProtKB-KW"/>
</dbReference>
<sequence>MAVNVYATNVTTENLSRHDMLAWVNDCLQSSFTKIEELCTGAVYCQFMDMLFPGSVPLKRVKFKTNLEHEYIQNFKILQGGFKKMNVDKVIPVDKLVKGRFQDNFEFLQWFKKFFDANYDGREYDAYEARGLVPLGSGIVPIDRLVKGRFQDNFEFLQWFKKFFDANYSRMEPYDALAMRGGEAMGSGGNNAPHGTNAKRTTPRDVNPIKPAARIGEGSLPPVPAANAKSINKFINKAPPAHRPPAKTGGVGNRDSGKVEELNAQVMELKVSLEGLEKERDFYFGKLRDIEVMCQDCDNGDPPPIVQKILEVLYATEEGFAPPEDLEGDGLAPDDEEEY</sequence>
<keyword evidence="8" id="KW-0131">Cell cycle</keyword>
<dbReference type="InterPro" id="IPR004953">
    <property type="entry name" value="EB1_C"/>
</dbReference>
<gene>
    <name evidence="13" type="ORF">WH47_07055</name>
</gene>
<protein>
    <submittedName>
        <fullName evidence="13">Microtubule-associated protein RP/EB family member 1</fullName>
    </submittedName>
</protein>
<organism evidence="13 14">
    <name type="scientific">Habropoda laboriosa</name>
    <dbReference type="NCBI Taxonomy" id="597456"/>
    <lineage>
        <taxon>Eukaryota</taxon>
        <taxon>Metazoa</taxon>
        <taxon>Ecdysozoa</taxon>
        <taxon>Arthropoda</taxon>
        <taxon>Hexapoda</taxon>
        <taxon>Insecta</taxon>
        <taxon>Pterygota</taxon>
        <taxon>Neoptera</taxon>
        <taxon>Endopterygota</taxon>
        <taxon>Hymenoptera</taxon>
        <taxon>Apocrita</taxon>
        <taxon>Aculeata</taxon>
        <taxon>Apoidea</taxon>
        <taxon>Anthophila</taxon>
        <taxon>Apidae</taxon>
        <taxon>Habropoda</taxon>
    </lineage>
</organism>
<comment type="similarity">
    <text evidence="2">Belongs to the MAPRE family.</text>
</comment>